<accession>A0ABT3QBP7</accession>
<keyword evidence="1" id="KW-0808">Transferase</keyword>
<name>A0ABT3QBP7_9PROT</name>
<keyword evidence="1" id="KW-0418">Kinase</keyword>
<protein>
    <submittedName>
        <fullName evidence="1">HAMP domain-containing histidine kinase</fullName>
    </submittedName>
</protein>
<dbReference type="Proteomes" id="UP001301152">
    <property type="component" value="Unassembled WGS sequence"/>
</dbReference>
<gene>
    <name evidence="1" type="ORF">OQ497_01870</name>
</gene>
<reference evidence="1 2" key="1">
    <citation type="submission" date="2022-11" db="EMBL/GenBank/DDBJ databases">
        <title>Genome sequencing of Acetobacter type strain.</title>
        <authorList>
            <person name="Heo J."/>
            <person name="Lee D."/>
            <person name="Han B.-H."/>
            <person name="Hong S.-B."/>
            <person name="Kwon S.-W."/>
        </authorList>
    </citation>
    <scope>NUCLEOTIDE SEQUENCE [LARGE SCALE GENOMIC DNA]</scope>
    <source>
        <strain evidence="1 2">KACC 21253</strain>
    </source>
</reference>
<organism evidence="1 2">
    <name type="scientific">Acetobacter thailandicus</name>
    <dbReference type="NCBI Taxonomy" id="1502842"/>
    <lineage>
        <taxon>Bacteria</taxon>
        <taxon>Pseudomonadati</taxon>
        <taxon>Pseudomonadota</taxon>
        <taxon>Alphaproteobacteria</taxon>
        <taxon>Acetobacterales</taxon>
        <taxon>Acetobacteraceae</taxon>
        <taxon>Acetobacter</taxon>
    </lineage>
</organism>
<comment type="caution">
    <text evidence="1">The sequence shown here is derived from an EMBL/GenBank/DDBJ whole genome shotgun (WGS) entry which is preliminary data.</text>
</comment>
<evidence type="ECO:0000313" key="2">
    <source>
        <dbReference type="Proteomes" id="UP001301152"/>
    </source>
</evidence>
<dbReference type="GO" id="GO:0016301">
    <property type="term" value="F:kinase activity"/>
    <property type="evidence" value="ECO:0007669"/>
    <property type="project" value="UniProtKB-KW"/>
</dbReference>
<sequence length="64" mass="7049">MPQSDTIQTASKKLKHDIKNIIAPALLSVELLETHQDSQVQQAANTINSSLERLLSRLKQDPAA</sequence>
<keyword evidence="2" id="KW-1185">Reference proteome</keyword>
<evidence type="ECO:0000313" key="1">
    <source>
        <dbReference type="EMBL" id="MCX2562717.1"/>
    </source>
</evidence>
<dbReference type="EMBL" id="JAPIUZ010000001">
    <property type="protein sequence ID" value="MCX2562717.1"/>
    <property type="molecule type" value="Genomic_DNA"/>
</dbReference>
<proteinExistence type="predicted"/>
<dbReference type="RefSeq" id="WP_086553370.1">
    <property type="nucleotide sequence ID" value="NZ_JAERKX010000001.1"/>
</dbReference>